<dbReference type="Proteomes" id="UP000214720">
    <property type="component" value="Unassembled WGS sequence"/>
</dbReference>
<evidence type="ECO:0000313" key="2">
    <source>
        <dbReference type="Proteomes" id="UP000214720"/>
    </source>
</evidence>
<comment type="caution">
    <text evidence="1">The sequence shown here is derived from an EMBL/GenBank/DDBJ whole genome shotgun (WGS) entry which is preliminary data.</text>
</comment>
<dbReference type="AlphaFoldDB" id="A0A226X985"/>
<name>A0A226X985_CABSO</name>
<protein>
    <submittedName>
        <fullName evidence="1">Uncharacterized protein</fullName>
    </submittedName>
</protein>
<gene>
    <name evidence="1" type="ORF">BSU04_04390</name>
</gene>
<organism evidence="1 2">
    <name type="scientific">Caballeronia sordidicola</name>
    <name type="common">Burkholderia sordidicola</name>
    <dbReference type="NCBI Taxonomy" id="196367"/>
    <lineage>
        <taxon>Bacteria</taxon>
        <taxon>Pseudomonadati</taxon>
        <taxon>Pseudomonadota</taxon>
        <taxon>Betaproteobacteria</taxon>
        <taxon>Burkholderiales</taxon>
        <taxon>Burkholderiaceae</taxon>
        <taxon>Caballeronia</taxon>
    </lineage>
</organism>
<proteinExistence type="predicted"/>
<sequence>MRFPGPFVSIGKATQNPWIPLAVRRRASCRTKPATHLKPLPRGSLLPIRIYPRDCCSAIKHPHRV</sequence>
<dbReference type="EMBL" id="MTHB01000027">
    <property type="protein sequence ID" value="OXC80036.1"/>
    <property type="molecule type" value="Genomic_DNA"/>
</dbReference>
<accession>A0A226X985</accession>
<evidence type="ECO:0000313" key="1">
    <source>
        <dbReference type="EMBL" id="OXC80036.1"/>
    </source>
</evidence>
<reference evidence="2" key="1">
    <citation type="submission" date="2017-01" db="EMBL/GenBank/DDBJ databases">
        <title>Genome Analysis of Deinococcus marmoris KOPRI26562.</title>
        <authorList>
            <person name="Kim J.H."/>
            <person name="Oh H.-M."/>
        </authorList>
    </citation>
    <scope>NUCLEOTIDE SEQUENCE [LARGE SCALE GENOMIC DNA]</scope>
    <source>
        <strain evidence="2">PAMC 26633</strain>
    </source>
</reference>